<gene>
    <name evidence="2" type="ORF">DCAF_LOCUS19131</name>
</gene>
<dbReference type="Pfam" id="PF03018">
    <property type="entry name" value="Dirigent"/>
    <property type="match status" value="1"/>
</dbReference>
<evidence type="ECO:0000256" key="1">
    <source>
        <dbReference type="RuleBase" id="RU363099"/>
    </source>
</evidence>
<comment type="subcellular location">
    <subcellularLocation>
        <location evidence="1">Secreted</location>
        <location evidence="1">Extracellular space</location>
        <location evidence="1">Apoplast</location>
    </subcellularLocation>
</comment>
<evidence type="ECO:0000313" key="2">
    <source>
        <dbReference type="EMBL" id="CAK7346454.1"/>
    </source>
</evidence>
<reference evidence="2 3" key="1">
    <citation type="submission" date="2024-01" db="EMBL/GenBank/DDBJ databases">
        <authorList>
            <person name="Waweru B."/>
        </authorList>
    </citation>
    <scope>NUCLEOTIDE SEQUENCE [LARGE SCALE GENOMIC DNA]</scope>
</reference>
<dbReference type="GO" id="GO:0048046">
    <property type="term" value="C:apoplast"/>
    <property type="evidence" value="ECO:0007669"/>
    <property type="project" value="UniProtKB-SubCell"/>
</dbReference>
<dbReference type="Proteomes" id="UP001314170">
    <property type="component" value="Unassembled WGS sequence"/>
</dbReference>
<dbReference type="EMBL" id="CAWUPB010001173">
    <property type="protein sequence ID" value="CAK7346454.1"/>
    <property type="molecule type" value="Genomic_DNA"/>
</dbReference>
<keyword evidence="1" id="KW-0052">Apoplast</keyword>
<dbReference type="InterPro" id="IPR004265">
    <property type="entry name" value="Dirigent"/>
</dbReference>
<comment type="caution">
    <text evidence="2">The sequence shown here is derived from an EMBL/GenBank/DDBJ whole genome shotgun (WGS) entry which is preliminary data.</text>
</comment>
<sequence length="220" mass="25087">MVMNFAFVDGIYSGSSLNILGRNAIFDDVREMPVLLEVAGFSGLLETTHSQRHFHLIKRQELLSSNTMQIRSWDWIGQTQKLQKKSPVLVQLRISWCSCRYFIWKDKISRRHVHVEPADGGTGLLSRGTTTASPLPSVLGFSSCKNLEATAVLVAGANKINKKKKEEIEHYGHTKLNKKDQETAKNYCMWLLAFPLKRLYTILKLSVKGLLRRLRVRDSE</sequence>
<keyword evidence="3" id="KW-1185">Reference proteome</keyword>
<comment type="function">
    <text evidence="1">Dirigent proteins impart stereoselectivity on the phenoxy radical-coupling reaction, yielding optically active lignans from two molecules of coniferyl alcohol in the biosynthesis of lignans, flavonolignans, and alkaloids and thus plays a central role in plant secondary metabolism.</text>
</comment>
<comment type="subunit">
    <text evidence="1">Homodimer.</text>
</comment>
<evidence type="ECO:0000313" key="3">
    <source>
        <dbReference type="Proteomes" id="UP001314170"/>
    </source>
</evidence>
<dbReference type="AlphaFoldDB" id="A0AAV1S4S3"/>
<protein>
    <recommendedName>
        <fullName evidence="1">Dirigent protein</fullName>
    </recommendedName>
</protein>
<accession>A0AAV1S4S3</accession>
<name>A0AAV1S4S3_9ROSI</name>
<keyword evidence="1" id="KW-0964">Secreted</keyword>
<organism evidence="2 3">
    <name type="scientific">Dovyalis caffra</name>
    <dbReference type="NCBI Taxonomy" id="77055"/>
    <lineage>
        <taxon>Eukaryota</taxon>
        <taxon>Viridiplantae</taxon>
        <taxon>Streptophyta</taxon>
        <taxon>Embryophyta</taxon>
        <taxon>Tracheophyta</taxon>
        <taxon>Spermatophyta</taxon>
        <taxon>Magnoliopsida</taxon>
        <taxon>eudicotyledons</taxon>
        <taxon>Gunneridae</taxon>
        <taxon>Pentapetalae</taxon>
        <taxon>rosids</taxon>
        <taxon>fabids</taxon>
        <taxon>Malpighiales</taxon>
        <taxon>Salicaceae</taxon>
        <taxon>Flacourtieae</taxon>
        <taxon>Dovyalis</taxon>
    </lineage>
</organism>
<proteinExistence type="inferred from homology"/>
<comment type="similarity">
    <text evidence="1">Belongs to the plant dirigent protein family.</text>
</comment>